<dbReference type="Pfam" id="PF11977">
    <property type="entry name" value="RNase_Zc3h12a"/>
    <property type="match status" value="1"/>
</dbReference>
<evidence type="ECO:0000313" key="3">
    <source>
        <dbReference type="EMBL" id="SMX41031.1"/>
    </source>
</evidence>
<dbReference type="RefSeq" id="WP_176432463.1">
    <property type="nucleotide sequence ID" value="NZ_FXYG01000002.1"/>
</dbReference>
<proteinExistence type="predicted"/>
<protein>
    <submittedName>
        <fullName evidence="3">Zc3h12a-like Ribonuclease NYN domain protein</fullName>
    </submittedName>
</protein>
<organism evidence="3 4">
    <name type="scientific">Ruegeria arenilitoris</name>
    <dbReference type="NCBI Taxonomy" id="1173585"/>
    <lineage>
        <taxon>Bacteria</taxon>
        <taxon>Pseudomonadati</taxon>
        <taxon>Pseudomonadota</taxon>
        <taxon>Alphaproteobacteria</taxon>
        <taxon>Rhodobacterales</taxon>
        <taxon>Roseobacteraceae</taxon>
        <taxon>Ruegeria</taxon>
    </lineage>
</organism>
<reference evidence="4" key="1">
    <citation type="submission" date="2017-05" db="EMBL/GenBank/DDBJ databases">
        <authorList>
            <person name="Rodrigo-Torres L."/>
            <person name="Arahal R. D."/>
            <person name="Lucena T."/>
        </authorList>
    </citation>
    <scope>NUCLEOTIDE SEQUENCE [LARGE SCALE GENOMIC DNA]</scope>
    <source>
        <strain evidence="4">CECT 8715</strain>
    </source>
</reference>
<keyword evidence="1" id="KW-0812">Transmembrane</keyword>
<dbReference type="AlphaFoldDB" id="A0A238KDY3"/>
<keyword evidence="4" id="KW-1185">Reference proteome</keyword>
<dbReference type="Gene3D" id="3.40.50.11980">
    <property type="match status" value="1"/>
</dbReference>
<dbReference type="EMBL" id="FXYG01000002">
    <property type="protein sequence ID" value="SMX41031.1"/>
    <property type="molecule type" value="Genomic_DNA"/>
</dbReference>
<sequence>MLIFSLAAVLLSVTAFGPVITLPMLAGVVGSVLAIILLFRTKLRKQANWVVIDGSNVLYWNNDKPDLDSVRIVIDELISEGLEPVIWFDANIGYLVADRYLDPAKLSKALRFPARRIWVAPKGTPADPLLITDAQKLNARIVSNDRYRDWEQQFPNISQKDVFVRGKIKDNRVEFR</sequence>
<feature type="transmembrane region" description="Helical" evidence="1">
    <location>
        <begin position="25"/>
        <end position="41"/>
    </location>
</feature>
<dbReference type="Proteomes" id="UP000202485">
    <property type="component" value="Unassembled WGS sequence"/>
</dbReference>
<dbReference type="InterPro" id="IPR021869">
    <property type="entry name" value="RNase_Zc3h12_NYN"/>
</dbReference>
<evidence type="ECO:0000256" key="1">
    <source>
        <dbReference type="SAM" id="Phobius"/>
    </source>
</evidence>
<accession>A0A238KDY3</accession>
<evidence type="ECO:0000313" key="4">
    <source>
        <dbReference type="Proteomes" id="UP000202485"/>
    </source>
</evidence>
<feature type="domain" description="RNase NYN" evidence="2">
    <location>
        <begin position="49"/>
        <end position="155"/>
    </location>
</feature>
<keyword evidence="1" id="KW-0472">Membrane</keyword>
<gene>
    <name evidence="3" type="ORF">RUA8715_01871</name>
</gene>
<evidence type="ECO:0000259" key="2">
    <source>
        <dbReference type="Pfam" id="PF11977"/>
    </source>
</evidence>
<name>A0A238KDY3_9RHOB</name>
<keyword evidence="1" id="KW-1133">Transmembrane helix</keyword>